<comment type="subcellular location">
    <subcellularLocation>
        <location evidence="1">Cell inner membrane</location>
        <topology evidence="1">Peripheral membrane protein</topology>
    </subcellularLocation>
</comment>
<dbReference type="GO" id="GO:0140359">
    <property type="term" value="F:ABC-type transporter activity"/>
    <property type="evidence" value="ECO:0007669"/>
    <property type="project" value="UniProtKB-ARBA"/>
</dbReference>
<dbReference type="InterPro" id="IPR027417">
    <property type="entry name" value="P-loop_NTPase"/>
</dbReference>
<dbReference type="Gene3D" id="2.40.50.100">
    <property type="match status" value="1"/>
</dbReference>
<dbReference type="SMART" id="SM00382">
    <property type="entry name" value="AAA"/>
    <property type="match status" value="1"/>
</dbReference>
<dbReference type="InterPro" id="IPR003593">
    <property type="entry name" value="AAA+_ATPase"/>
</dbReference>
<evidence type="ECO:0000256" key="1">
    <source>
        <dbReference type="ARBA" id="ARBA00004417"/>
    </source>
</evidence>
<evidence type="ECO:0000256" key="2">
    <source>
        <dbReference type="ARBA" id="ARBA00005417"/>
    </source>
</evidence>
<dbReference type="Gene3D" id="3.40.50.300">
    <property type="entry name" value="P-loop containing nucleotide triphosphate hydrolases"/>
    <property type="match status" value="1"/>
</dbReference>
<reference evidence="7 8" key="1">
    <citation type="submission" date="2016-09" db="EMBL/GenBank/DDBJ databases">
        <title>Rhizobium sp. nov., a novel species isolated from the rice rhizosphere.</title>
        <authorList>
            <person name="Zhao J."/>
            <person name="Zhang X."/>
        </authorList>
    </citation>
    <scope>NUCLEOTIDE SEQUENCE [LARGE SCALE GENOMIC DNA]</scope>
    <source>
        <strain evidence="7 8">MH17</strain>
    </source>
</reference>
<evidence type="ECO:0000259" key="6">
    <source>
        <dbReference type="PROSITE" id="PS50893"/>
    </source>
</evidence>
<dbReference type="OrthoDB" id="9802264at2"/>
<dbReference type="RefSeq" id="WP_075634577.1">
    <property type="nucleotide sequence ID" value="NZ_MKIO01000027.1"/>
</dbReference>
<dbReference type="InterPro" id="IPR017871">
    <property type="entry name" value="ABC_transporter-like_CS"/>
</dbReference>
<dbReference type="InterPro" id="IPR050093">
    <property type="entry name" value="ABC_SmlMolc_Importer"/>
</dbReference>
<keyword evidence="4" id="KW-0547">Nucleotide-binding</keyword>
<dbReference type="SUPFAM" id="SSF50331">
    <property type="entry name" value="MOP-like"/>
    <property type="match status" value="1"/>
</dbReference>
<protein>
    <submittedName>
        <fullName evidence="7">ABC transporter</fullName>
    </submittedName>
</protein>
<dbReference type="GO" id="GO:0005524">
    <property type="term" value="F:ATP binding"/>
    <property type="evidence" value="ECO:0007669"/>
    <property type="project" value="UniProtKB-KW"/>
</dbReference>
<evidence type="ECO:0000313" key="8">
    <source>
        <dbReference type="Proteomes" id="UP000186143"/>
    </source>
</evidence>
<dbReference type="EMBL" id="MKIO01000027">
    <property type="protein sequence ID" value="OLP55580.1"/>
    <property type="molecule type" value="Genomic_DNA"/>
</dbReference>
<dbReference type="InterPro" id="IPR008995">
    <property type="entry name" value="Mo/tungstate-bd_C_term_dom"/>
</dbReference>
<dbReference type="PROSITE" id="PS50893">
    <property type="entry name" value="ABC_TRANSPORTER_2"/>
    <property type="match status" value="1"/>
</dbReference>
<accession>A0A1Q9AJY3</accession>
<feature type="domain" description="ABC transporter" evidence="6">
    <location>
        <begin position="4"/>
        <end position="234"/>
    </location>
</feature>
<dbReference type="PANTHER" id="PTHR42781:SF4">
    <property type="entry name" value="SPERMIDINE_PUTRESCINE IMPORT ATP-BINDING PROTEIN POTA"/>
    <property type="match status" value="1"/>
</dbReference>
<dbReference type="FunFam" id="3.40.50.300:FF:000042">
    <property type="entry name" value="Maltose/maltodextrin ABC transporter, ATP-binding protein"/>
    <property type="match status" value="1"/>
</dbReference>
<evidence type="ECO:0000313" key="7">
    <source>
        <dbReference type="EMBL" id="OLP55580.1"/>
    </source>
</evidence>
<dbReference type="STRING" id="1672749.BJF92_07830"/>
<keyword evidence="3" id="KW-0813">Transport</keyword>
<proteinExistence type="inferred from homology"/>
<dbReference type="GO" id="GO:0016887">
    <property type="term" value="F:ATP hydrolysis activity"/>
    <property type="evidence" value="ECO:0007669"/>
    <property type="project" value="InterPro"/>
</dbReference>
<dbReference type="PROSITE" id="PS00211">
    <property type="entry name" value="ABC_TRANSPORTER_1"/>
    <property type="match status" value="1"/>
</dbReference>
<dbReference type="SUPFAM" id="SSF52540">
    <property type="entry name" value="P-loop containing nucleoside triphosphate hydrolases"/>
    <property type="match status" value="1"/>
</dbReference>
<evidence type="ECO:0000256" key="5">
    <source>
        <dbReference type="ARBA" id="ARBA00022840"/>
    </source>
</evidence>
<name>A0A1Q9AJY3_9HYPH</name>
<organism evidence="7 8">
    <name type="scientific">Xaviernesmea rhizosphaerae</name>
    <dbReference type="NCBI Taxonomy" id="1672749"/>
    <lineage>
        <taxon>Bacteria</taxon>
        <taxon>Pseudomonadati</taxon>
        <taxon>Pseudomonadota</taxon>
        <taxon>Alphaproteobacteria</taxon>
        <taxon>Hyphomicrobiales</taxon>
        <taxon>Rhizobiaceae</taxon>
        <taxon>Rhizobium/Agrobacterium group</taxon>
        <taxon>Xaviernesmea</taxon>
    </lineage>
</organism>
<dbReference type="InterPro" id="IPR003439">
    <property type="entry name" value="ABC_transporter-like_ATP-bd"/>
</dbReference>
<evidence type="ECO:0000256" key="3">
    <source>
        <dbReference type="ARBA" id="ARBA00022448"/>
    </source>
</evidence>
<sequence>MSTLDLIDVTKNYGIVTAIEPLSLSIGDGELVCLLGPSGSGKSTLLRIIGGFETLTAGRVLIDGIDVAFAPPEKRPTAMVFQSHALWQHMTVFENIAFGLKLRGFDKTEIRRKVETGLSLVGLQDYGGRHPAQLSGGQRQRVAIARCLVLEPKILLMDEPFASLDQHLRDRLREEVRQIQKTLGITTVFVTHGQDEAMSVADRIVVMSMGRIEQVGTPGDIYATPATPFVAGFIGDMNMIPVMVSNGHATIGGLRLAASVADGPATLAVRPEDLTLGGLDAAGFGAAQVTRMVNYGSFFKVTALLAGTEWKVQAPKTAAVAQGQSLPLSVGRYQLFRDDRMVFRSDVG</sequence>
<evidence type="ECO:0000256" key="4">
    <source>
        <dbReference type="ARBA" id="ARBA00022741"/>
    </source>
</evidence>
<dbReference type="Proteomes" id="UP000186143">
    <property type="component" value="Unassembled WGS sequence"/>
</dbReference>
<dbReference type="AlphaFoldDB" id="A0A1Q9AJY3"/>
<dbReference type="Pfam" id="PF08402">
    <property type="entry name" value="TOBE_2"/>
    <property type="match status" value="1"/>
</dbReference>
<gene>
    <name evidence="7" type="ORF">BJF92_07830</name>
</gene>
<dbReference type="InterPro" id="IPR013611">
    <property type="entry name" value="Transp-assoc_OB_typ2"/>
</dbReference>
<dbReference type="PANTHER" id="PTHR42781">
    <property type="entry name" value="SPERMIDINE/PUTRESCINE IMPORT ATP-BINDING PROTEIN POTA"/>
    <property type="match status" value="1"/>
</dbReference>
<comment type="caution">
    <text evidence="7">The sequence shown here is derived from an EMBL/GenBank/DDBJ whole genome shotgun (WGS) entry which is preliminary data.</text>
</comment>
<comment type="similarity">
    <text evidence="2">Belongs to the ABC transporter superfamily.</text>
</comment>
<dbReference type="GO" id="GO:0043190">
    <property type="term" value="C:ATP-binding cassette (ABC) transporter complex"/>
    <property type="evidence" value="ECO:0007669"/>
    <property type="project" value="UniProtKB-ARBA"/>
</dbReference>
<dbReference type="Pfam" id="PF00005">
    <property type="entry name" value="ABC_tran"/>
    <property type="match status" value="1"/>
</dbReference>
<keyword evidence="5" id="KW-0067">ATP-binding</keyword>